<dbReference type="InterPro" id="IPR036236">
    <property type="entry name" value="Znf_C2H2_sf"/>
</dbReference>
<evidence type="ECO:0008006" key="2">
    <source>
        <dbReference type="Google" id="ProtNLM"/>
    </source>
</evidence>
<protein>
    <recommendedName>
        <fullName evidence="2">C2H2-type domain-containing protein</fullName>
    </recommendedName>
</protein>
<accession>A0A6C0HCD5</accession>
<dbReference type="AlphaFoldDB" id="A0A6C0HCD5"/>
<dbReference type="EMBL" id="MN739920">
    <property type="protein sequence ID" value="QHT77663.1"/>
    <property type="molecule type" value="Genomic_DNA"/>
</dbReference>
<sequence>MGLKIRYFFVSKFLKYGNQKVSKNMPKKYPIILNETESETTNNSINDTTREKIFSQVETKKYQMETKKYQRFFCEKCKYSTTINSNYEKHKNTKKHLDNVGADHIQGTYGSLGRTLPF</sequence>
<dbReference type="SUPFAM" id="SSF57667">
    <property type="entry name" value="beta-beta-alpha zinc fingers"/>
    <property type="match status" value="1"/>
</dbReference>
<evidence type="ECO:0000313" key="1">
    <source>
        <dbReference type="EMBL" id="QHT77663.1"/>
    </source>
</evidence>
<organism evidence="1">
    <name type="scientific">viral metagenome</name>
    <dbReference type="NCBI Taxonomy" id="1070528"/>
    <lineage>
        <taxon>unclassified sequences</taxon>
        <taxon>metagenomes</taxon>
        <taxon>organismal metagenomes</taxon>
    </lineage>
</organism>
<proteinExistence type="predicted"/>
<reference evidence="1" key="1">
    <citation type="journal article" date="2020" name="Nature">
        <title>Giant virus diversity and host interactions through global metagenomics.</title>
        <authorList>
            <person name="Schulz F."/>
            <person name="Roux S."/>
            <person name="Paez-Espino D."/>
            <person name="Jungbluth S."/>
            <person name="Walsh D.A."/>
            <person name="Denef V.J."/>
            <person name="McMahon K.D."/>
            <person name="Konstantinidis K.T."/>
            <person name="Eloe-Fadrosh E.A."/>
            <person name="Kyrpides N.C."/>
            <person name="Woyke T."/>
        </authorList>
    </citation>
    <scope>NUCLEOTIDE SEQUENCE</scope>
    <source>
        <strain evidence="1">GVMAG-M-3300023179-90</strain>
    </source>
</reference>
<name>A0A6C0HCD5_9ZZZZ</name>